<dbReference type="InterPro" id="IPR005230">
    <property type="entry name" value="TraB_bac"/>
</dbReference>
<dbReference type="Proteomes" id="UP000320766">
    <property type="component" value="Unassembled WGS sequence"/>
</dbReference>
<dbReference type="InterPro" id="IPR002816">
    <property type="entry name" value="TraB/PrgY/GumN_fam"/>
</dbReference>
<evidence type="ECO:0000313" key="1">
    <source>
        <dbReference type="EMBL" id="RZN68022.1"/>
    </source>
</evidence>
<name>A0A520KVY9_9EURY</name>
<dbReference type="PANTHER" id="PTHR21530">
    <property type="entry name" value="PHEROMONE SHUTDOWN PROTEIN"/>
    <property type="match status" value="1"/>
</dbReference>
<dbReference type="PANTHER" id="PTHR21530:SF7">
    <property type="entry name" value="TRAB DOMAIN-CONTAINING PROTEIN"/>
    <property type="match status" value="1"/>
</dbReference>
<sequence>MELQNLKIVGTAHVSEKSIKEVRETIRKEKPDIVAVELDEGRFRGLIEREEMSLREVLRARDGEVRLLLVQWLLSHIQKKIGKGVGIMPGEEMLMAVEEAKKIGASVVLIDRDIRITLQLLRDKMTFREKMRIFFSLLRSLFIRKGELIELDHITDEDVLDDLVNEFKKLSPNAAKVLIDERDAYMAKNLLSLSQMGEDKKIVAVVGAGHEKGVKRYIKASKIKEGTTPPLQMGY</sequence>
<dbReference type="EMBL" id="RXIL01000118">
    <property type="protein sequence ID" value="RZN68022.1"/>
    <property type="molecule type" value="Genomic_DNA"/>
</dbReference>
<dbReference type="CDD" id="cd14726">
    <property type="entry name" value="TraB_PrgY-like"/>
    <property type="match status" value="1"/>
</dbReference>
<accession>A0A520KVY9</accession>
<dbReference type="Pfam" id="PF01963">
    <property type="entry name" value="TraB_PrgY_gumN"/>
    <property type="match status" value="1"/>
</dbReference>
<gene>
    <name evidence="1" type="ORF">EF807_06650</name>
</gene>
<dbReference type="NCBIfam" id="TIGR00261">
    <property type="entry name" value="traB"/>
    <property type="match status" value="1"/>
</dbReference>
<protein>
    <submittedName>
        <fullName evidence="1">TraB/GumN family protein</fullName>
    </submittedName>
</protein>
<organism evidence="1 2">
    <name type="scientific">Candidatus Methanolliviera hydrocarbonicum</name>
    <dbReference type="NCBI Taxonomy" id="2491085"/>
    <lineage>
        <taxon>Archaea</taxon>
        <taxon>Methanobacteriati</taxon>
        <taxon>Methanobacteriota</taxon>
        <taxon>Candidatus Methanoliparia</taxon>
        <taxon>Candidatus Methanoliparales</taxon>
        <taxon>Candidatus Methanollivieraceae</taxon>
        <taxon>Candidatus Methanolliviera</taxon>
    </lineage>
</organism>
<reference evidence="1 2" key="1">
    <citation type="journal article" date="2019" name="Nat. Microbiol.">
        <title>Wide diversity of methane and short-chain alkane metabolisms in uncultured archaea.</title>
        <authorList>
            <person name="Borrel G."/>
            <person name="Adam P.S."/>
            <person name="McKay L.J."/>
            <person name="Chen L.X."/>
            <person name="Sierra-Garcia I.N."/>
            <person name="Sieber C.M."/>
            <person name="Letourneur Q."/>
            <person name="Ghozlane A."/>
            <person name="Andersen G.L."/>
            <person name="Li W.J."/>
            <person name="Hallam S.J."/>
            <person name="Muyzer G."/>
            <person name="de Oliveira V.M."/>
            <person name="Inskeep W.P."/>
            <person name="Banfield J.F."/>
            <person name="Gribaldo S."/>
        </authorList>
    </citation>
    <scope>NUCLEOTIDE SEQUENCE [LARGE SCALE GENOMIC DNA]</scope>
    <source>
        <strain evidence="1">NM1b</strain>
    </source>
</reference>
<dbReference type="AlphaFoldDB" id="A0A520KVY9"/>
<comment type="caution">
    <text evidence="1">The sequence shown here is derived from an EMBL/GenBank/DDBJ whole genome shotgun (WGS) entry which is preliminary data.</text>
</comment>
<proteinExistence type="predicted"/>
<dbReference type="InterPro" id="IPR046345">
    <property type="entry name" value="TraB_PrgY-like"/>
</dbReference>
<evidence type="ECO:0000313" key="2">
    <source>
        <dbReference type="Proteomes" id="UP000320766"/>
    </source>
</evidence>